<dbReference type="SUPFAM" id="SSF51905">
    <property type="entry name" value="FAD/NAD(P)-binding domain"/>
    <property type="match status" value="1"/>
</dbReference>
<keyword evidence="4" id="KW-1185">Reference proteome</keyword>
<accession>A0ABR3VCN8</accession>
<protein>
    <recommendedName>
        <fullName evidence="5">L-ornithine N(5)-oxygenase</fullName>
    </recommendedName>
</protein>
<name>A0ABR3VCN8_HUMIN</name>
<organism evidence="3 4">
    <name type="scientific">Humicola insolens</name>
    <name type="common">Soft-rot fungus</name>
    <dbReference type="NCBI Taxonomy" id="85995"/>
    <lineage>
        <taxon>Eukaryota</taxon>
        <taxon>Fungi</taxon>
        <taxon>Dikarya</taxon>
        <taxon>Ascomycota</taxon>
        <taxon>Pezizomycotina</taxon>
        <taxon>Sordariomycetes</taxon>
        <taxon>Sordariomycetidae</taxon>
        <taxon>Sordariales</taxon>
        <taxon>Chaetomiaceae</taxon>
        <taxon>Mycothermus</taxon>
    </lineage>
</organism>
<dbReference type="InterPro" id="IPR056681">
    <property type="entry name" value="DUF7779"/>
</dbReference>
<sequence>MGGIGKTSIAIQYAHSRRAHFDAIFWVDAAGGSQLASNFARIATKLELQSPQEADSLEASIKIAKAWLSQPRNTTQGTGNWLLIFDNADDLDIIEDYVPDGGSGSVLVTSRDQSAKNHFYPNGSGKDVDPLSRANASTLLRKLLSQTDEAQDTDENEASMELAAHFDGLPLALIQMAGFIRRRQLSIREFMTLYASDARYTEVHNINNRLQRQLYGHTLATTYGFEGLGHHATRLLQMLAFLNPDRVQEYIFISPPSPGDKNLTPWPGPTFESARYELLSSSLIKRNIQKKELWIHRAVQVEVRTRIDEFSRYRVFKETVALVAKVWPPGDHCSQKMERWARCEELMPHLERFYQLYLEYSEVWDQEEADSTFPWLLNEAAVYLHERGFSQEAKPYLKLALALCEQSNITQEPLISDMHLCMGALANETNDAQTCMKHNILMLNIRKAEAAKGKKPDLRLAFAYSQMGIAYMMVRKVALATEYFRQSVTMLRSIETDPDNFAFPQCNLGLGYWMQGKLGEADETLTELLEQRERLYGKMDTTSRKTGRVLHALGNFWDESLALHQACLKQYESTVGRFNHRTADACHKLAEHAIRRGEHDQAQAYLDRALNIWGDRPWYKNESARSSFLRGTHLISLEGKENIEQGNRWVERAKALRREILPDEEPKELETADFDDITREWTVTVDTAGVGAKPPLFSLRAPIVVLCTGARPVVNELPVQISQLPLYTGLSRPHLTKILPSDQPRTIAVIGSGHSAVLVLRNLAHLASTTHPHLRIRWLTRTPHLTYPSHTANSPNGPVITNQYDGLTGKAADFARAELDGDALQTSPAGQFITRIHLPTVPGDPRPQNKDWVREQEHLERPALTAGLQGCDFAIQAVGFTRARLPELRPALDASSVALGSRSRTLVFNSETGSLYPAGGDRMSAVGLFGAGSGFPEVVPTPEMVKKPRVGVWWFMKFVKKMAPMWALATRDGKFPDGFSPQGRTWFGGP</sequence>
<dbReference type="Gene3D" id="1.25.40.10">
    <property type="entry name" value="Tetratricopeptide repeat domain"/>
    <property type="match status" value="2"/>
</dbReference>
<dbReference type="InterPro" id="IPR011990">
    <property type="entry name" value="TPR-like_helical_dom_sf"/>
</dbReference>
<dbReference type="Gene3D" id="3.40.50.300">
    <property type="entry name" value="P-loop containing nucleotide triphosphate hydrolases"/>
    <property type="match status" value="1"/>
</dbReference>
<dbReference type="SUPFAM" id="SSF48452">
    <property type="entry name" value="TPR-like"/>
    <property type="match status" value="1"/>
</dbReference>
<dbReference type="SMART" id="SM00028">
    <property type="entry name" value="TPR"/>
    <property type="match status" value="4"/>
</dbReference>
<dbReference type="Pfam" id="PF25000">
    <property type="entry name" value="DUF7779"/>
    <property type="match status" value="1"/>
</dbReference>
<dbReference type="InterPro" id="IPR036188">
    <property type="entry name" value="FAD/NAD-bd_sf"/>
</dbReference>
<dbReference type="Gene3D" id="3.50.50.60">
    <property type="entry name" value="FAD/NAD(P)-binding domain"/>
    <property type="match status" value="1"/>
</dbReference>
<evidence type="ECO:0000313" key="3">
    <source>
        <dbReference type="EMBL" id="KAL1839464.1"/>
    </source>
</evidence>
<feature type="domain" description="NB-ARC" evidence="1">
    <location>
        <begin position="1"/>
        <end position="143"/>
    </location>
</feature>
<reference evidence="3 4" key="1">
    <citation type="journal article" date="2024" name="Commun. Biol.">
        <title>Comparative genomic analysis of thermophilic fungi reveals convergent evolutionary adaptations and gene losses.</title>
        <authorList>
            <person name="Steindorff A.S."/>
            <person name="Aguilar-Pontes M.V."/>
            <person name="Robinson A.J."/>
            <person name="Andreopoulos B."/>
            <person name="LaButti K."/>
            <person name="Kuo A."/>
            <person name="Mondo S."/>
            <person name="Riley R."/>
            <person name="Otillar R."/>
            <person name="Haridas S."/>
            <person name="Lipzen A."/>
            <person name="Grimwood J."/>
            <person name="Schmutz J."/>
            <person name="Clum A."/>
            <person name="Reid I.D."/>
            <person name="Moisan M.C."/>
            <person name="Butler G."/>
            <person name="Nguyen T.T.M."/>
            <person name="Dewar K."/>
            <person name="Conant G."/>
            <person name="Drula E."/>
            <person name="Henrissat B."/>
            <person name="Hansel C."/>
            <person name="Singer S."/>
            <person name="Hutchinson M.I."/>
            <person name="de Vries R.P."/>
            <person name="Natvig D.O."/>
            <person name="Powell A.J."/>
            <person name="Tsang A."/>
            <person name="Grigoriev I.V."/>
        </authorList>
    </citation>
    <scope>NUCLEOTIDE SEQUENCE [LARGE SCALE GENOMIC DNA]</scope>
    <source>
        <strain evidence="3 4">CBS 620.91</strain>
    </source>
</reference>
<feature type="domain" description="DUF7779" evidence="2">
    <location>
        <begin position="225"/>
        <end position="309"/>
    </location>
</feature>
<dbReference type="Proteomes" id="UP001583172">
    <property type="component" value="Unassembled WGS sequence"/>
</dbReference>
<dbReference type="PANTHER" id="PTHR35205">
    <property type="entry name" value="NB-ARC AND TPR DOMAIN PROTEIN"/>
    <property type="match status" value="1"/>
</dbReference>
<dbReference type="Pfam" id="PF00931">
    <property type="entry name" value="NB-ARC"/>
    <property type="match status" value="1"/>
</dbReference>
<evidence type="ECO:0008006" key="5">
    <source>
        <dbReference type="Google" id="ProtNLM"/>
    </source>
</evidence>
<dbReference type="InterPro" id="IPR027417">
    <property type="entry name" value="P-loop_NTPase"/>
</dbReference>
<evidence type="ECO:0000259" key="2">
    <source>
        <dbReference type="Pfam" id="PF25000"/>
    </source>
</evidence>
<comment type="caution">
    <text evidence="3">The sequence shown here is derived from an EMBL/GenBank/DDBJ whole genome shotgun (WGS) entry which is preliminary data.</text>
</comment>
<dbReference type="InterPro" id="IPR002182">
    <property type="entry name" value="NB-ARC"/>
</dbReference>
<evidence type="ECO:0000313" key="4">
    <source>
        <dbReference type="Proteomes" id="UP001583172"/>
    </source>
</evidence>
<proteinExistence type="predicted"/>
<dbReference type="EMBL" id="JAZGSY010000155">
    <property type="protein sequence ID" value="KAL1839464.1"/>
    <property type="molecule type" value="Genomic_DNA"/>
</dbReference>
<dbReference type="Pfam" id="PF13424">
    <property type="entry name" value="TPR_12"/>
    <property type="match status" value="1"/>
</dbReference>
<dbReference type="SUPFAM" id="SSF52540">
    <property type="entry name" value="P-loop containing nucleoside triphosphate hydrolases"/>
    <property type="match status" value="1"/>
</dbReference>
<dbReference type="PANTHER" id="PTHR35205:SF1">
    <property type="entry name" value="ZU5 DOMAIN-CONTAINING PROTEIN"/>
    <property type="match status" value="1"/>
</dbReference>
<dbReference type="InterPro" id="IPR019734">
    <property type="entry name" value="TPR_rpt"/>
</dbReference>
<gene>
    <name evidence="3" type="ORF">VTJ49DRAFT_1473</name>
</gene>
<evidence type="ECO:0000259" key="1">
    <source>
        <dbReference type="Pfam" id="PF00931"/>
    </source>
</evidence>